<reference evidence="4" key="1">
    <citation type="journal article" date="2023" name="Int. J. Syst. Evol. Microbiol.">
        <title>Mesoterricola silvestris gen. nov., sp. nov., Mesoterricola sediminis sp. nov., Geothrix oryzae sp. nov., Geothrix edaphica sp. nov., Geothrix rubra sp. nov., and Geothrix limicola sp. nov., six novel members of Acidobacteriota isolated from soils.</title>
        <authorList>
            <person name="Itoh H."/>
            <person name="Sugisawa Y."/>
            <person name="Mise K."/>
            <person name="Xu Z."/>
            <person name="Kuniyasu M."/>
            <person name="Ushijima N."/>
            <person name="Kawano K."/>
            <person name="Kobayashi E."/>
            <person name="Shiratori Y."/>
            <person name="Masuda Y."/>
            <person name="Senoo K."/>
        </authorList>
    </citation>
    <scope>NUCLEOTIDE SEQUENCE [LARGE SCALE GENOMIC DNA]</scope>
    <source>
        <strain evidence="4">Red222</strain>
    </source>
</reference>
<gene>
    <name evidence="3" type="ORF">GETHOR_10160</name>
</gene>
<organism evidence="3 4">
    <name type="scientific">Geothrix oryzae</name>
    <dbReference type="NCBI Taxonomy" id="2927975"/>
    <lineage>
        <taxon>Bacteria</taxon>
        <taxon>Pseudomonadati</taxon>
        <taxon>Acidobacteriota</taxon>
        <taxon>Holophagae</taxon>
        <taxon>Holophagales</taxon>
        <taxon>Holophagaceae</taxon>
        <taxon>Geothrix</taxon>
    </lineage>
</organism>
<dbReference type="InterPro" id="IPR019301">
    <property type="entry name" value="Flagellar_prot_FlgJ_N"/>
</dbReference>
<keyword evidence="4" id="KW-1185">Reference proteome</keyword>
<feature type="domain" description="Flagellar protein FlgJ N-terminal" evidence="2">
    <location>
        <begin position="46"/>
        <end position="93"/>
    </location>
</feature>
<evidence type="ECO:0000256" key="1">
    <source>
        <dbReference type="SAM" id="MobiDB-lite"/>
    </source>
</evidence>
<evidence type="ECO:0000313" key="3">
    <source>
        <dbReference type="EMBL" id="BDU68915.1"/>
    </source>
</evidence>
<protein>
    <recommendedName>
        <fullName evidence="2">Flagellar protein FlgJ N-terminal domain-containing protein</fullName>
    </recommendedName>
</protein>
<evidence type="ECO:0000313" key="4">
    <source>
        <dbReference type="Proteomes" id="UP001242010"/>
    </source>
</evidence>
<accession>A0ABN6V3C7</accession>
<dbReference type="Pfam" id="PF10135">
    <property type="entry name" value="Rod-binding"/>
    <property type="match status" value="1"/>
</dbReference>
<dbReference type="Proteomes" id="UP001242010">
    <property type="component" value="Chromosome"/>
</dbReference>
<evidence type="ECO:0000259" key="2">
    <source>
        <dbReference type="Pfam" id="PF10135"/>
    </source>
</evidence>
<feature type="compositionally biased region" description="Basic and acidic residues" evidence="1">
    <location>
        <begin position="97"/>
        <end position="117"/>
    </location>
</feature>
<dbReference type="RefSeq" id="WP_286355550.1">
    <property type="nucleotide sequence ID" value="NZ_AP027079.1"/>
</dbReference>
<dbReference type="EMBL" id="AP027079">
    <property type="protein sequence ID" value="BDU68915.1"/>
    <property type="molecule type" value="Genomic_DNA"/>
</dbReference>
<proteinExistence type="predicted"/>
<sequence>MIGLGELPTTDPLAQAQGMKALPDPAEKTDKAARQFEGLLMGLLFQTMRKTVEPSGLLGDSGQSRSTYEYLMDQAVVDQAVSTGHGWGLADRLKESWNQHEKTDKKITTPDELRDSGKLPIGALSR</sequence>
<feature type="region of interest" description="Disordered" evidence="1">
    <location>
        <begin position="97"/>
        <end position="126"/>
    </location>
</feature>
<name>A0ABN6V3C7_9BACT</name>